<proteinExistence type="predicted"/>
<evidence type="ECO:0000256" key="1">
    <source>
        <dbReference type="ARBA" id="ARBA00004123"/>
    </source>
</evidence>
<dbReference type="PANTHER" id="PTHR31001:SF85">
    <property type="entry name" value="ZN(II)2CYS6 TRANSCRIPTION FACTOR (EUROFUNG)"/>
    <property type="match status" value="1"/>
</dbReference>
<comment type="caution">
    <text evidence="6">The sequence shown here is derived from an EMBL/GenBank/DDBJ whole genome shotgun (WGS) entry which is preliminary data.</text>
</comment>
<dbReference type="GO" id="GO:0000981">
    <property type="term" value="F:DNA-binding transcription factor activity, RNA polymerase II-specific"/>
    <property type="evidence" value="ECO:0007669"/>
    <property type="project" value="InterPro"/>
</dbReference>
<dbReference type="PROSITE" id="PS00463">
    <property type="entry name" value="ZN2_CY6_FUNGAL_1"/>
    <property type="match status" value="1"/>
</dbReference>
<dbReference type="GO" id="GO:0008270">
    <property type="term" value="F:zinc ion binding"/>
    <property type="evidence" value="ECO:0007669"/>
    <property type="project" value="InterPro"/>
</dbReference>
<keyword evidence="3" id="KW-0539">Nucleus</keyword>
<gene>
    <name evidence="6" type="ORF">CAC42_3421</name>
</gene>
<dbReference type="InterPro" id="IPR001138">
    <property type="entry name" value="Zn2Cys6_DnaBD"/>
</dbReference>
<accession>A0A2K1R1B3</accession>
<keyword evidence="7" id="KW-1185">Reference proteome</keyword>
<protein>
    <recommendedName>
        <fullName evidence="5">Zn(2)-C6 fungal-type domain-containing protein</fullName>
    </recommendedName>
</protein>
<evidence type="ECO:0000256" key="2">
    <source>
        <dbReference type="ARBA" id="ARBA00022723"/>
    </source>
</evidence>
<organism evidence="6 7">
    <name type="scientific">Sphaceloma murrayae</name>
    <dbReference type="NCBI Taxonomy" id="2082308"/>
    <lineage>
        <taxon>Eukaryota</taxon>
        <taxon>Fungi</taxon>
        <taxon>Dikarya</taxon>
        <taxon>Ascomycota</taxon>
        <taxon>Pezizomycotina</taxon>
        <taxon>Dothideomycetes</taxon>
        <taxon>Dothideomycetidae</taxon>
        <taxon>Myriangiales</taxon>
        <taxon>Elsinoaceae</taxon>
        <taxon>Sphaceloma</taxon>
    </lineage>
</organism>
<dbReference type="SMART" id="SM00066">
    <property type="entry name" value="GAL4"/>
    <property type="match status" value="1"/>
</dbReference>
<dbReference type="GO" id="GO:0006351">
    <property type="term" value="P:DNA-templated transcription"/>
    <property type="evidence" value="ECO:0007669"/>
    <property type="project" value="InterPro"/>
</dbReference>
<evidence type="ECO:0000256" key="4">
    <source>
        <dbReference type="SAM" id="MobiDB-lite"/>
    </source>
</evidence>
<dbReference type="CDD" id="cd12148">
    <property type="entry name" value="fungal_TF_MHR"/>
    <property type="match status" value="1"/>
</dbReference>
<keyword evidence="2" id="KW-0479">Metal-binding</keyword>
<dbReference type="Proteomes" id="UP000243797">
    <property type="component" value="Unassembled WGS sequence"/>
</dbReference>
<dbReference type="PROSITE" id="PS50048">
    <property type="entry name" value="ZN2_CY6_FUNGAL_2"/>
    <property type="match status" value="1"/>
</dbReference>
<dbReference type="OrthoDB" id="2269373at2759"/>
<dbReference type="InterPro" id="IPR007219">
    <property type="entry name" value="XnlR_reg_dom"/>
</dbReference>
<dbReference type="PANTHER" id="PTHR31001">
    <property type="entry name" value="UNCHARACTERIZED TRANSCRIPTIONAL REGULATORY PROTEIN"/>
    <property type="match status" value="1"/>
</dbReference>
<dbReference type="InParanoid" id="A0A2K1R1B3"/>
<name>A0A2K1R1B3_9PEZI</name>
<comment type="subcellular location">
    <subcellularLocation>
        <location evidence="1">Nucleus</location>
    </subcellularLocation>
</comment>
<dbReference type="InterPro" id="IPR036864">
    <property type="entry name" value="Zn2-C6_fun-type_DNA-bd_sf"/>
</dbReference>
<dbReference type="EMBL" id="NKHZ01000015">
    <property type="protein sequence ID" value="PNS21084.1"/>
    <property type="molecule type" value="Genomic_DNA"/>
</dbReference>
<dbReference type="GO" id="GO:0003677">
    <property type="term" value="F:DNA binding"/>
    <property type="evidence" value="ECO:0007669"/>
    <property type="project" value="InterPro"/>
</dbReference>
<dbReference type="CDD" id="cd00067">
    <property type="entry name" value="GAL4"/>
    <property type="match status" value="1"/>
</dbReference>
<dbReference type="GO" id="GO:0005634">
    <property type="term" value="C:nucleus"/>
    <property type="evidence" value="ECO:0007669"/>
    <property type="project" value="UniProtKB-SubCell"/>
</dbReference>
<dbReference type="SUPFAM" id="SSF57701">
    <property type="entry name" value="Zn2/Cys6 DNA-binding domain"/>
    <property type="match status" value="1"/>
</dbReference>
<evidence type="ECO:0000313" key="6">
    <source>
        <dbReference type="EMBL" id="PNS21084.1"/>
    </source>
</evidence>
<dbReference type="Gene3D" id="4.10.240.10">
    <property type="entry name" value="Zn(2)-C6 fungal-type DNA-binding domain"/>
    <property type="match status" value="1"/>
</dbReference>
<evidence type="ECO:0000256" key="3">
    <source>
        <dbReference type="ARBA" id="ARBA00023242"/>
    </source>
</evidence>
<dbReference type="Pfam" id="PF04082">
    <property type="entry name" value="Fungal_trans"/>
    <property type="match status" value="1"/>
</dbReference>
<sequence length="708" mass="79395">MASRDERATGRPAPTTLIAPAPPDQYQASGAGLGANGRRDREGPLMPYTCQTCTKRKVKCDKTSPACSSCRKGKLECLYQAPAPRQRKRKLSGGPDDKLRRYEQLLRQHGLLPSETEPVAQVDDEALEDNESYSLRLFEPATSKTGKLVAHQGKSRYIDSSLWRSLGDDDIQNIADEDEEDHLAHQPKDEIAPDPVTGAFLGMRKNLLHYHPSPSQAQALWKTHTENVEPLCKILHIPTTARMVESLSRQPALASHVDECLLFAIYHFAVFTMTESECLALLDQPKESALKLYHAAARQALVNASFLKTTEITVLQAFLLLLIPSRRSFDPQTYWVLTGVAVRVAQRMGLHRDGEALGLPPFELQMRRRIFFQLLRVEGHASQVSGVGIGMLPDTWDTKPPLNVNDSQIWPGMVESPVEQKGATEMIYFLTRASVGVHFIAMGPNANFKDYHEAEPRILRAETEIEERFLRYCDIADPVHFLTMGIARAAISAMRLRARLPRVRKNLATAAEKRDIFALSLKIIDIDVATHQNYSLRKFLWYTRDFFAHGTWDALIFVFNSLRKPDFLTPSEIASAWSKLEQIYLHHSEFLEMKGALQVAMGRLLLKAWDARPSHVSLAEPTFIVALRGRQEASARARTRRLDSGTTTISSSVMMQAPPDLVPNFPASDLSAAVSDAKIVGNGDDFNLDEVDWVFWDQLIKDYQSQGG</sequence>
<feature type="region of interest" description="Disordered" evidence="4">
    <location>
        <begin position="1"/>
        <end position="44"/>
    </location>
</feature>
<dbReference type="Pfam" id="PF00172">
    <property type="entry name" value="Zn_clus"/>
    <property type="match status" value="1"/>
</dbReference>
<dbReference type="STRING" id="2082308.A0A2K1R1B3"/>
<feature type="domain" description="Zn(2)-C6 fungal-type" evidence="5">
    <location>
        <begin position="49"/>
        <end position="79"/>
    </location>
</feature>
<dbReference type="AlphaFoldDB" id="A0A2K1R1B3"/>
<evidence type="ECO:0000259" key="5">
    <source>
        <dbReference type="PROSITE" id="PS50048"/>
    </source>
</evidence>
<reference evidence="6 7" key="1">
    <citation type="submission" date="2017-06" db="EMBL/GenBank/DDBJ databases">
        <title>Draft genome sequence of a variant of Elsinoe murrayae.</title>
        <authorList>
            <person name="Cheng Q."/>
        </authorList>
    </citation>
    <scope>NUCLEOTIDE SEQUENCE [LARGE SCALE GENOMIC DNA]</scope>
    <source>
        <strain evidence="6 7">CQ-2017a</strain>
    </source>
</reference>
<evidence type="ECO:0000313" key="7">
    <source>
        <dbReference type="Proteomes" id="UP000243797"/>
    </source>
</evidence>
<dbReference type="InterPro" id="IPR050613">
    <property type="entry name" value="Sec_Metabolite_Reg"/>
</dbReference>